<dbReference type="Pfam" id="PF03937">
    <property type="entry name" value="Sdh5"/>
    <property type="match status" value="1"/>
</dbReference>
<organism evidence="4 5">
    <name type="scientific">Dongia mobilis</name>
    <dbReference type="NCBI Taxonomy" id="578943"/>
    <lineage>
        <taxon>Bacteria</taxon>
        <taxon>Pseudomonadati</taxon>
        <taxon>Pseudomonadota</taxon>
        <taxon>Alphaproteobacteria</taxon>
        <taxon>Rhodospirillales</taxon>
        <taxon>Dongiaceae</taxon>
        <taxon>Dongia</taxon>
    </lineage>
</organism>
<evidence type="ECO:0000313" key="4">
    <source>
        <dbReference type="EMBL" id="TDQ81484.1"/>
    </source>
</evidence>
<dbReference type="PANTHER" id="PTHR12469">
    <property type="entry name" value="PROTEIN EMI5 HOMOLOG, MITOCHONDRIAL"/>
    <property type="match status" value="1"/>
</dbReference>
<dbReference type="Gene3D" id="1.10.150.250">
    <property type="entry name" value="Flavinator of succinate dehydrogenase"/>
    <property type="match status" value="1"/>
</dbReference>
<protein>
    <recommendedName>
        <fullName evidence="2">FAD assembly factor SdhE</fullName>
    </recommendedName>
</protein>
<dbReference type="RefSeq" id="WP_133614037.1">
    <property type="nucleotide sequence ID" value="NZ_SNYW01000009.1"/>
</dbReference>
<name>A0A4R6WQL3_9PROT</name>
<dbReference type="EMBL" id="SNYW01000009">
    <property type="protein sequence ID" value="TDQ81484.1"/>
    <property type="molecule type" value="Genomic_DNA"/>
</dbReference>
<reference evidence="4 5" key="1">
    <citation type="submission" date="2019-03" db="EMBL/GenBank/DDBJ databases">
        <title>Genomic Encyclopedia of Type Strains, Phase III (KMG-III): the genomes of soil and plant-associated and newly described type strains.</title>
        <authorList>
            <person name="Whitman W."/>
        </authorList>
    </citation>
    <scope>NUCLEOTIDE SEQUENCE [LARGE SCALE GENOMIC DNA]</scope>
    <source>
        <strain evidence="4 5">CGMCC 1.7660</strain>
    </source>
</reference>
<keyword evidence="5" id="KW-1185">Reference proteome</keyword>
<dbReference type="AlphaFoldDB" id="A0A4R6WQL3"/>
<dbReference type="InterPro" id="IPR036714">
    <property type="entry name" value="SDH_sf"/>
</dbReference>
<comment type="similarity">
    <text evidence="1">Belongs to the SdhE FAD assembly factor family.</text>
</comment>
<dbReference type="GO" id="GO:0006099">
    <property type="term" value="P:tricarboxylic acid cycle"/>
    <property type="evidence" value="ECO:0007669"/>
    <property type="project" value="TreeGrafter"/>
</dbReference>
<evidence type="ECO:0000313" key="5">
    <source>
        <dbReference type="Proteomes" id="UP000295783"/>
    </source>
</evidence>
<dbReference type="PANTHER" id="PTHR12469:SF2">
    <property type="entry name" value="SUCCINATE DEHYDROGENASE ASSEMBLY FACTOR 2, MITOCHONDRIAL"/>
    <property type="match status" value="1"/>
</dbReference>
<dbReference type="FunFam" id="1.10.150.250:FF:000004">
    <property type="entry name" value="Succinate dehydrogenase assembly factor 2, mitochondrial"/>
    <property type="match status" value="1"/>
</dbReference>
<dbReference type="InterPro" id="IPR005631">
    <property type="entry name" value="SDH"/>
</dbReference>
<comment type="caution">
    <text evidence="4">The sequence shown here is derived from an EMBL/GenBank/DDBJ whole genome shotgun (WGS) entry which is preliminary data.</text>
</comment>
<dbReference type="SUPFAM" id="SSF109910">
    <property type="entry name" value="YgfY-like"/>
    <property type="match status" value="1"/>
</dbReference>
<keyword evidence="3" id="KW-0143">Chaperone</keyword>
<sequence length="91" mass="10205">MADATYLRKKLLFQCQHRGTRELDLVLGPFAQANLETMDRDELLALAAFLNEPDPDIYDWLTGHTTLPDRLRSPAIDRLVALGRARLGGQG</sequence>
<proteinExistence type="inferred from homology"/>
<gene>
    <name evidence="4" type="ORF">A8950_2552</name>
</gene>
<accession>A0A4R6WQL3</accession>
<evidence type="ECO:0000256" key="3">
    <source>
        <dbReference type="ARBA" id="ARBA00023186"/>
    </source>
</evidence>
<dbReference type="OrthoDB" id="9807264at2"/>
<evidence type="ECO:0000256" key="1">
    <source>
        <dbReference type="ARBA" id="ARBA00008571"/>
    </source>
</evidence>
<evidence type="ECO:0000256" key="2">
    <source>
        <dbReference type="ARBA" id="ARBA00019418"/>
    </source>
</evidence>
<dbReference type="Proteomes" id="UP000295783">
    <property type="component" value="Unassembled WGS sequence"/>
</dbReference>